<dbReference type="PATRIC" id="fig|33051.3.peg.1099"/>
<dbReference type="RefSeq" id="WP_058734765.1">
    <property type="nucleotide sequence ID" value="NZ_LDTD01000168.1"/>
</dbReference>
<accession>A0A147HS01</accession>
<dbReference type="AlphaFoldDB" id="A0A147HS01"/>
<evidence type="ECO:0000313" key="2">
    <source>
        <dbReference type="Proteomes" id="UP000072867"/>
    </source>
</evidence>
<name>A0A147HS01_9SPHN</name>
<comment type="caution">
    <text evidence="1">The sequence shown here is derived from an EMBL/GenBank/DDBJ whole genome shotgun (WGS) entry which is preliminary data.</text>
</comment>
<reference evidence="1 2" key="1">
    <citation type="journal article" date="2016" name="Front. Microbiol.">
        <title>Genomic Resource of Rice Seed Associated Bacteria.</title>
        <authorList>
            <person name="Midha S."/>
            <person name="Bansal K."/>
            <person name="Sharma S."/>
            <person name="Kumar N."/>
            <person name="Patil P.P."/>
            <person name="Chaudhry V."/>
            <person name="Patil P.B."/>
        </authorList>
    </citation>
    <scope>NUCLEOTIDE SEQUENCE [LARGE SCALE GENOMIC DNA]</scope>
    <source>
        <strain evidence="1 2">NS319</strain>
    </source>
</reference>
<protein>
    <recommendedName>
        <fullName evidence="3">Lipocalin-like domain-containing protein</fullName>
    </recommendedName>
</protein>
<gene>
    <name evidence="1" type="ORF">NS319_17610</name>
</gene>
<dbReference type="Proteomes" id="UP000072867">
    <property type="component" value="Unassembled WGS sequence"/>
</dbReference>
<proteinExistence type="predicted"/>
<organism evidence="1 2">
    <name type="scientific">Sphingomonas sanguinis</name>
    <dbReference type="NCBI Taxonomy" id="33051"/>
    <lineage>
        <taxon>Bacteria</taxon>
        <taxon>Pseudomonadati</taxon>
        <taxon>Pseudomonadota</taxon>
        <taxon>Alphaproteobacteria</taxon>
        <taxon>Sphingomonadales</taxon>
        <taxon>Sphingomonadaceae</taxon>
        <taxon>Sphingomonas</taxon>
    </lineage>
</organism>
<evidence type="ECO:0008006" key="3">
    <source>
        <dbReference type="Google" id="ProtNLM"/>
    </source>
</evidence>
<evidence type="ECO:0000313" key="1">
    <source>
        <dbReference type="EMBL" id="KTT66595.1"/>
    </source>
</evidence>
<sequence length="132" mass="14704">MADDIDLTGAWKGIFHYPHSLPPGHFDAELRDGRGALTGETFEIADAGPEAGRPLHAMLTGHRQGREVRFVKHYDHMRRVRTPVHYSGQARDGGLEISGIWHIPGHWSGSFLMIRATPGSVMVERKEAVTVR</sequence>
<dbReference type="EMBL" id="LDTD01000168">
    <property type="protein sequence ID" value="KTT66595.1"/>
    <property type="molecule type" value="Genomic_DNA"/>
</dbReference>